<dbReference type="AlphaFoldDB" id="A0A0A9W6P5"/>
<evidence type="ECO:0000313" key="10">
    <source>
        <dbReference type="EMBL" id="JAG04092.1"/>
    </source>
</evidence>
<proteinExistence type="inferred from homology"/>
<dbReference type="Pfam" id="PF01263">
    <property type="entry name" value="Aldose_epim"/>
    <property type="match status" value="1"/>
</dbReference>
<dbReference type="SUPFAM" id="SSF74650">
    <property type="entry name" value="Galactose mutarotase-like"/>
    <property type="match status" value="1"/>
</dbReference>
<feature type="chain" id="PRO_5002070603" description="glucose-6-phosphate 1-epimerase" evidence="9">
    <location>
        <begin position="18"/>
        <end position="284"/>
    </location>
</feature>
<dbReference type="GO" id="GO:0004034">
    <property type="term" value="F:aldose 1-epimerase activity"/>
    <property type="evidence" value="ECO:0007669"/>
    <property type="project" value="UniProtKB-EC"/>
</dbReference>
<dbReference type="GO" id="GO:0047938">
    <property type="term" value="F:glucose-6-phosphate 1-epimerase activity"/>
    <property type="evidence" value="ECO:0007669"/>
    <property type="project" value="UniProtKB-UniRule"/>
</dbReference>
<reference evidence="10" key="2">
    <citation type="submission" date="2014-07" db="EMBL/GenBank/DDBJ databases">
        <authorList>
            <person name="Hull J."/>
        </authorList>
    </citation>
    <scope>NUCLEOTIDE SEQUENCE</scope>
</reference>
<evidence type="ECO:0000256" key="2">
    <source>
        <dbReference type="ARBA" id="ARBA00001712"/>
    </source>
</evidence>
<dbReference type="PANTHER" id="PTHR11122">
    <property type="entry name" value="APOSPORY-ASSOCIATED PROTEIN C-RELATED"/>
    <property type="match status" value="1"/>
</dbReference>
<keyword evidence="9" id="KW-0732">Signal</keyword>
<dbReference type="InterPro" id="IPR025532">
    <property type="entry name" value="G6P_1-epimerase"/>
</dbReference>
<dbReference type="InterPro" id="IPR014718">
    <property type="entry name" value="GH-type_carb-bd"/>
</dbReference>
<dbReference type="InterPro" id="IPR011013">
    <property type="entry name" value="Gal_mutarotase_sf_dom"/>
</dbReference>
<feature type="active site" evidence="8">
    <location>
        <position position="259"/>
    </location>
</feature>
<comment type="pathway">
    <text evidence="3">Carbohydrate metabolism; galactose metabolism.</text>
</comment>
<evidence type="ECO:0000256" key="4">
    <source>
        <dbReference type="ARBA" id="ARBA00005866"/>
    </source>
</evidence>
<dbReference type="GO" id="GO:0030246">
    <property type="term" value="F:carbohydrate binding"/>
    <property type="evidence" value="ECO:0007669"/>
    <property type="project" value="UniProtKB-UniRule"/>
</dbReference>
<comment type="similarity">
    <text evidence="4 7">Belongs to the glucose-6-phosphate 1-epimerase family.</text>
</comment>
<evidence type="ECO:0000256" key="3">
    <source>
        <dbReference type="ARBA" id="ARBA00004947"/>
    </source>
</evidence>
<feature type="active site" evidence="8">
    <location>
        <position position="155"/>
    </location>
</feature>
<evidence type="ECO:0000256" key="6">
    <source>
        <dbReference type="ARBA" id="ARBA00045743"/>
    </source>
</evidence>
<name>A0A0A9W6P5_LYGHE</name>
<organism evidence="10">
    <name type="scientific">Lygus hesperus</name>
    <name type="common">Western plant bug</name>
    <dbReference type="NCBI Taxonomy" id="30085"/>
    <lineage>
        <taxon>Eukaryota</taxon>
        <taxon>Metazoa</taxon>
        <taxon>Ecdysozoa</taxon>
        <taxon>Arthropoda</taxon>
        <taxon>Hexapoda</taxon>
        <taxon>Insecta</taxon>
        <taxon>Pterygota</taxon>
        <taxon>Neoptera</taxon>
        <taxon>Paraneoptera</taxon>
        <taxon>Hemiptera</taxon>
        <taxon>Heteroptera</taxon>
        <taxon>Panheteroptera</taxon>
        <taxon>Cimicomorpha</taxon>
        <taxon>Miridae</taxon>
        <taxon>Mirini</taxon>
        <taxon>Lygus</taxon>
    </lineage>
</organism>
<comment type="function">
    <text evidence="6">Mutarotase that catalyzes the interconversion of beta-D-galactose and alpha-D-galactose during galactose metabolism. Beta-D-galactose is metabolized in the liver into glucose 1-phosphate, the primary metabolic fuel, by the action of four enzymes that constitute the Leloir pathway: GALM, GALK1 (galactokinase), GALT (galactose-1-phosphate uridylyltransferase) and GALE (UDP-galactose-4'-epimerase). Involved in the maintenance of the equilibrium between the beta- and alpha-anomers of galactose, therefore ensuring a sufficient supply of the alpha-anomer for GALK1. Also active on D-glucose although shows a preference for galactose over glucose.</text>
</comment>
<dbReference type="GO" id="GO:0005737">
    <property type="term" value="C:cytoplasm"/>
    <property type="evidence" value="ECO:0007669"/>
    <property type="project" value="TreeGrafter"/>
</dbReference>
<dbReference type="PIRSF" id="PIRSF016020">
    <property type="entry name" value="PHexose_mutarotase"/>
    <property type="match status" value="1"/>
</dbReference>
<reference evidence="10" key="1">
    <citation type="journal article" date="2014" name="PLoS ONE">
        <title>Transcriptome-Based Identification of ABC Transporters in the Western Tarnished Plant Bug Lygus hesperus.</title>
        <authorList>
            <person name="Hull J.J."/>
            <person name="Chaney K."/>
            <person name="Geib S.M."/>
            <person name="Fabrick J.A."/>
            <person name="Brent C.S."/>
            <person name="Walsh D."/>
            <person name="Lavine L.C."/>
        </authorList>
    </citation>
    <scope>NUCLEOTIDE SEQUENCE</scope>
</reference>
<comment type="catalytic activity">
    <reaction evidence="2">
        <text>alpha-D-galactose = beta-D-galactose</text>
        <dbReference type="Rhea" id="RHEA:28675"/>
        <dbReference type="ChEBI" id="CHEBI:27667"/>
        <dbReference type="ChEBI" id="CHEBI:28061"/>
        <dbReference type="EC" id="5.1.3.3"/>
    </reaction>
    <physiologicalReaction direction="right-to-left" evidence="2">
        <dbReference type="Rhea" id="RHEA:28677"/>
    </physiologicalReaction>
</comment>
<dbReference type="InterPro" id="IPR008183">
    <property type="entry name" value="Aldose_1/G6P_1-epimerase"/>
</dbReference>
<gene>
    <name evidence="10" type="primary">YMR099C_2</name>
    <name evidence="10" type="ORF">CM83_54147</name>
</gene>
<dbReference type="PANTHER" id="PTHR11122:SF13">
    <property type="entry name" value="GLUCOSE-6-PHOSPHATE 1-EPIMERASE"/>
    <property type="match status" value="1"/>
</dbReference>
<keyword evidence="5 7" id="KW-0413">Isomerase</keyword>
<protein>
    <recommendedName>
        <fullName evidence="7">glucose-6-phosphate 1-epimerase</fullName>
        <ecNumber evidence="7">5.1.3.15</ecNumber>
    </recommendedName>
</protein>
<dbReference type="UniPathway" id="UPA00214"/>
<evidence type="ECO:0000256" key="7">
    <source>
        <dbReference type="PIRNR" id="PIRNR016020"/>
    </source>
</evidence>
<feature type="signal peptide" evidence="9">
    <location>
        <begin position="1"/>
        <end position="17"/>
    </location>
</feature>
<evidence type="ECO:0000256" key="1">
    <source>
        <dbReference type="ARBA" id="ARBA00001096"/>
    </source>
</evidence>
<sequence>MMLWLFFIALAVKSGRADDVVILKKDGAEASIHRHGATVISWKVDGRERLFLSAASKLDGSSHIMGGVPIVFPKFADWGPDRPFHGFARISRWDLVKAQDGKAVFELKDSEVTRGYWNHSFHLEYSVTLEPKQLRSALRIINSSPTKFDFEVLYHTFIRVQDVRNISLSGLQGLKYKDKTRNFDEFTETRDVLKIQGFTDSVYQNTPKIHNITNTIDGQTLELKKSGLPDLTVWNPWSEEIKTFSDLEPNEWTDFVCAEAGHVFSQIELLPGCDYEASQTLSIL</sequence>
<evidence type="ECO:0000256" key="8">
    <source>
        <dbReference type="PIRSR" id="PIRSR016020-1"/>
    </source>
</evidence>
<dbReference type="EMBL" id="GBHO01039512">
    <property type="protein sequence ID" value="JAG04092.1"/>
    <property type="molecule type" value="Transcribed_RNA"/>
</dbReference>
<dbReference type="CDD" id="cd09020">
    <property type="entry name" value="D-hex-6-P-epi_like"/>
    <property type="match status" value="1"/>
</dbReference>
<evidence type="ECO:0000256" key="9">
    <source>
        <dbReference type="SAM" id="SignalP"/>
    </source>
</evidence>
<dbReference type="GO" id="GO:0006012">
    <property type="term" value="P:galactose metabolic process"/>
    <property type="evidence" value="ECO:0007669"/>
    <property type="project" value="UniProtKB-UniPathway"/>
</dbReference>
<comment type="catalytic activity">
    <reaction evidence="1">
        <text>alpha-D-glucose 6-phosphate = beta-D-glucose 6-phosphate</text>
        <dbReference type="Rhea" id="RHEA:16249"/>
        <dbReference type="ChEBI" id="CHEBI:58225"/>
        <dbReference type="ChEBI" id="CHEBI:58247"/>
        <dbReference type="EC" id="5.1.3.15"/>
    </reaction>
</comment>
<evidence type="ECO:0000256" key="5">
    <source>
        <dbReference type="ARBA" id="ARBA00023235"/>
    </source>
</evidence>
<dbReference type="EC" id="5.1.3.15" evidence="7"/>
<dbReference type="Gene3D" id="2.70.98.10">
    <property type="match status" value="1"/>
</dbReference>
<accession>A0A0A9W6P5</accession>